<dbReference type="STRING" id="479433.Caci_3473"/>
<dbReference type="PANTHER" id="PTHR43074:SF1">
    <property type="entry name" value="BETA-KETOACYL SYNTHASE FAMILY PROTEIN-RELATED"/>
    <property type="match status" value="1"/>
</dbReference>
<dbReference type="CDD" id="cd00833">
    <property type="entry name" value="PKS"/>
    <property type="match status" value="1"/>
</dbReference>
<dbReference type="SUPFAM" id="SSF47336">
    <property type="entry name" value="ACP-like"/>
    <property type="match status" value="1"/>
</dbReference>
<keyword evidence="1" id="KW-0596">Phosphopantetheine</keyword>
<dbReference type="SUPFAM" id="SSF53901">
    <property type="entry name" value="Thiolase-like"/>
    <property type="match status" value="1"/>
</dbReference>
<dbReference type="Pfam" id="PF00698">
    <property type="entry name" value="Acyl_transf_1"/>
    <property type="match status" value="1"/>
</dbReference>
<dbReference type="InterPro" id="IPR020841">
    <property type="entry name" value="PKS_Beta-ketoAc_synthase_dom"/>
</dbReference>
<dbReference type="InterPro" id="IPR036736">
    <property type="entry name" value="ACP-like_sf"/>
</dbReference>
<dbReference type="SUPFAM" id="SSF51735">
    <property type="entry name" value="NAD(P)-binding Rossmann-fold domains"/>
    <property type="match status" value="2"/>
</dbReference>
<dbReference type="eggNOG" id="COG1028">
    <property type="taxonomic scope" value="Bacteria"/>
</dbReference>
<dbReference type="GO" id="GO:0047879">
    <property type="term" value="F:erythronolide synthase activity"/>
    <property type="evidence" value="ECO:0007669"/>
    <property type="project" value="UniProtKB-EC"/>
</dbReference>
<evidence type="ECO:0000313" key="6">
    <source>
        <dbReference type="EMBL" id="ACU72379.1"/>
    </source>
</evidence>
<keyword evidence="6" id="KW-0012">Acyltransferase</keyword>
<dbReference type="SUPFAM" id="SSF52151">
    <property type="entry name" value="FabD/lysophospholipase-like"/>
    <property type="match status" value="1"/>
</dbReference>
<protein>
    <submittedName>
        <fullName evidence="6">Erythronolide synthase</fullName>
        <ecNumber evidence="6">2.3.1.94</ecNumber>
    </submittedName>
</protein>
<organism evidence="6 7">
    <name type="scientific">Catenulispora acidiphila (strain DSM 44928 / JCM 14897 / NBRC 102108 / NRRL B-24433 / ID139908)</name>
    <dbReference type="NCBI Taxonomy" id="479433"/>
    <lineage>
        <taxon>Bacteria</taxon>
        <taxon>Bacillati</taxon>
        <taxon>Actinomycetota</taxon>
        <taxon>Actinomycetes</taxon>
        <taxon>Catenulisporales</taxon>
        <taxon>Catenulisporaceae</taxon>
        <taxon>Catenulispora</taxon>
    </lineage>
</organism>
<dbReference type="InterPro" id="IPR001227">
    <property type="entry name" value="Ac_transferase_dom_sf"/>
</dbReference>
<dbReference type="InterPro" id="IPR014030">
    <property type="entry name" value="Ketoacyl_synth_N"/>
</dbReference>
<dbReference type="InterPro" id="IPR016036">
    <property type="entry name" value="Malonyl_transacylase_ACP-bd"/>
</dbReference>
<evidence type="ECO:0000256" key="3">
    <source>
        <dbReference type="ARBA" id="ARBA00022679"/>
    </source>
</evidence>
<evidence type="ECO:0000256" key="2">
    <source>
        <dbReference type="ARBA" id="ARBA00022553"/>
    </source>
</evidence>
<dbReference type="InterPro" id="IPR009081">
    <property type="entry name" value="PP-bd_ACP"/>
</dbReference>
<dbReference type="Pfam" id="PF08659">
    <property type="entry name" value="KR"/>
    <property type="match status" value="1"/>
</dbReference>
<dbReference type="InParanoid" id="C7Q959"/>
<feature type="domain" description="Carrier" evidence="4">
    <location>
        <begin position="1718"/>
        <end position="1802"/>
    </location>
</feature>
<gene>
    <name evidence="6" type="ordered locus">Caci_3473</name>
</gene>
<dbReference type="Pfam" id="PF02801">
    <property type="entry name" value="Ketoacyl-synt_C"/>
    <property type="match status" value="1"/>
</dbReference>
<dbReference type="PROSITE" id="PS50075">
    <property type="entry name" value="CARRIER"/>
    <property type="match status" value="1"/>
</dbReference>
<dbReference type="InterPro" id="IPR014031">
    <property type="entry name" value="Ketoacyl_synth_C"/>
</dbReference>
<dbReference type="EMBL" id="CP001700">
    <property type="protein sequence ID" value="ACU72379.1"/>
    <property type="molecule type" value="Genomic_DNA"/>
</dbReference>
<dbReference type="SMART" id="SM00822">
    <property type="entry name" value="PKS_KR"/>
    <property type="match status" value="1"/>
</dbReference>
<dbReference type="SMART" id="SM00827">
    <property type="entry name" value="PKS_AT"/>
    <property type="match status" value="1"/>
</dbReference>
<dbReference type="eggNOG" id="COG3321">
    <property type="taxonomic scope" value="Bacteria"/>
</dbReference>
<proteinExistence type="predicted"/>
<name>C7Q959_CATAD</name>
<dbReference type="InterPro" id="IPR016035">
    <property type="entry name" value="Acyl_Trfase/lysoPLipase"/>
</dbReference>
<dbReference type="InterPro" id="IPR014043">
    <property type="entry name" value="Acyl_transferase_dom"/>
</dbReference>
<dbReference type="InterPro" id="IPR052568">
    <property type="entry name" value="PKS-FAS_Synthase"/>
</dbReference>
<sequence length="2314" mass="241572">MCHTPYPLVTLNQWPYGRAAQDGAAMPVARDRRELVVGIGPCGVPNARLAAAVERGGGTGVVDLGTGGRTARDELALAAEWLPDGFGVRCGQDCGLEPAELAGIGLGRINLVVLGVDSPWRAADLVHADPDPGYRILVEVTSVAEARAAATAGAHGLIARGSEAGGRIGELSTFVLLQRLLAEPGLDSDLPIWAAGGIGDHTAAAAVVGGAAGVVLDTQLALLPEAELPEPIRAALRVMDGSETVVVDGRRVLRTAASASHIPIGQDGFLANRFLKRHTDTAGAVRAMHAAIIEALCDADAAESLVPQGPLAATLGVRVPVAQGPMTRVSDQASFAATVAEDGALPFLALALATGEQTRTMMEQTAAALGERPWGVGVLGFAPAEVRTAQLDIIKELRPACVIVAGGRPAQARALEDVGIATFLHTPSPGLLSQFLTAGARRFVFEGSECGGHTGPRASFPLWEAQLGVIEDWLAEQPQRKAKDKGNANANTAEPANNLQILFAGGIHDARSAAMVAAMSRSAVAAGVQIGVLMGTAYLFTEEAVTRGAIQPLFQRQAIAADATALLESAPGHTTRGIVSPFTTEFQNLRQQLHADDVPQREAWERLEQLNIGRLRIASKGLLREGMELVSIDEDRQLREGLFMAGQVAVLRDSVTTVADLHADVTEGACAFYATRHEEAVRTLGIRSEADDPVHELPAPLDIAIVGMACVFPGSPDLAAFWATVLDGADRITEVPAERWDPDIFFDPDAVGSAAGRGTPSKWGGFLPPIPFDPLRYGIPPNALSSIEPTQLLALEVARRALVDAGYDRPGVDHDRTSVVFGAEAGSDLSNAGVLRTTLPTYLGTLPADLDDQLPRLTEDSFTGVLANVIAGRVANRLDLGGANFTVDAACASSLAAVDIACKELTLGTSDLVLCGGVDLHNGINDFLLFSSVHALSPTGRSRAFDADADGIALGEGAACVVLKRLADAERDGDRVYAVVKGVGSASDGRALGLTAPRPEGQRRALERSYRSAHVSPARVGLVEAHGTGTVVGDRTELSTLTKLFTEAGAEPGGCALGSVKSQIGHTKCAAGLAGLVKTTLAVHTGVRPPTVNITRPNPAWTAAESPFTFHAAASPWALPPGERIAGVSAFGFGGTNFHVVLSGHERAVDPRHTRSEWPAELFVFRGADRDAAHRAIKTLMSRTAADASRTPWRLRDLALAAARAADARTDRAWVAIVASDLDDLATFADRALAGEHDPAEGLHQPPDTVYFGSGAAEPGGTAFLFPGQGSQRPGMLADLFVAFPELQHYLRLGGEYADVLNPPRAFDDATAVNQDLRIRDTRVAQPVLGIGGLAVDHLLRKLGIKPDAVGGHSYGELVALASAGALDPATLLDASRGRAQAILAAAGDDPGAMAAVAAGSEEIAALLEQHGLADRVVPANQNSPKQVVISGPTAAVDEAVSHLRAAGVGAKRIPVACAFHSPVVAAAGDSFGQLLAHMPVRAPETPVYANRTAAPYGPTADEVRAELSAQIGSPVRFVEQVEAMYSAGIRVFVEAGPGRVLTRLVDAILKDRPHVAVACEEQPGAGVRGLLTAVARLAVSGVELRTGWLFEGRDVQDAATATAAARPGWTVDGHLVRTADGACVPGGLAPARRISLEGSTLTPRSVPPADQDALLAEFLKTNREMIAAQRDVMLAYLGAAPAGRMVWQEAETPTPLAIPTVQQPIPAKVIEPATEPARTTDLLGTILEIISARTGYPSDMIEPDLDLEAELSIDSIKRTEIAGELAERLGLAASQLEDDQLEELAKARTANAIAHWLREHLDDGPEPQAVTIAPASSGPDAAASALAPKRFIMREEEHSFGEPADTGALTNTRFAIIGASGSDPLAQTLSSRLADLGVTVEIGVDRVDAATGPDGIVHLGALSAGDGEESRLLPHGFADIKQALARSPRWFLAAAPLQDRSASAGLRGLWRTIDREYPQTTARLVELDRDASAEDLAAQLIEEIVRPDREPLILRRDGLRHRIAAVETPLGALASSGAGPAGDGAAEVQALGLDRDSVVVLIGGARGITAHLAETLAATSRCRVELVGRTALPEGAEPAATASAADGPALRAALIAGGLSAPAQIEREASRILAAREASATLARVGALGSAVRYHSLDVQNGEALHRLLKGIHAEHGRIDAVFYAAGVIEDKLIADKDPESFARVFATKAEGARVLLSGLDDLPERPRYTVLFGSIAAVFGNRGQCDYASANDALEALGADWSARTGAHCLTVHWGPWAPSAEHGGMVTPELAQSYGKRGIALIDPEEGVLALLRELAWGDGAGSVVYSASQW</sequence>
<dbReference type="InterPro" id="IPR057326">
    <property type="entry name" value="KR_dom"/>
</dbReference>
<dbReference type="PROSITE" id="PS52004">
    <property type="entry name" value="KS3_2"/>
    <property type="match status" value="1"/>
</dbReference>
<evidence type="ECO:0000259" key="4">
    <source>
        <dbReference type="PROSITE" id="PS50075"/>
    </source>
</evidence>
<dbReference type="Gene3D" id="3.20.20.70">
    <property type="entry name" value="Aldolase class I"/>
    <property type="match status" value="2"/>
</dbReference>
<dbReference type="Gene3D" id="3.40.366.10">
    <property type="entry name" value="Malonyl-Coenzyme A Acyl Carrier Protein, domain 2"/>
    <property type="match status" value="1"/>
</dbReference>
<dbReference type="InterPro" id="IPR016039">
    <property type="entry name" value="Thiolase-like"/>
</dbReference>
<dbReference type="HOGENOM" id="CLU_000022_30_1_11"/>
<dbReference type="eggNOG" id="COG2070">
    <property type="taxonomic scope" value="Bacteria"/>
</dbReference>
<dbReference type="Gene3D" id="3.40.50.720">
    <property type="entry name" value="NAD(P)-binding Rossmann-like Domain"/>
    <property type="match status" value="1"/>
</dbReference>
<dbReference type="SUPFAM" id="SSF51412">
    <property type="entry name" value="Inosine monophosphate dehydrogenase (IMPDH)"/>
    <property type="match status" value="2"/>
</dbReference>
<evidence type="ECO:0000259" key="5">
    <source>
        <dbReference type="PROSITE" id="PS52004"/>
    </source>
</evidence>
<dbReference type="InterPro" id="IPR036291">
    <property type="entry name" value="NAD(P)-bd_dom_sf"/>
</dbReference>
<dbReference type="EC" id="2.3.1.94" evidence="6"/>
<keyword evidence="7" id="KW-1185">Reference proteome</keyword>
<dbReference type="SMART" id="SM00825">
    <property type="entry name" value="PKS_KS"/>
    <property type="match status" value="1"/>
</dbReference>
<dbReference type="SUPFAM" id="SSF55048">
    <property type="entry name" value="Probable ACP-binding domain of malonyl-CoA ACP transacylase"/>
    <property type="match status" value="1"/>
</dbReference>
<dbReference type="Proteomes" id="UP000000851">
    <property type="component" value="Chromosome"/>
</dbReference>
<dbReference type="Pfam" id="PF00109">
    <property type="entry name" value="ketoacyl-synt"/>
    <property type="match status" value="1"/>
</dbReference>
<dbReference type="InterPro" id="IPR013785">
    <property type="entry name" value="Aldolase_TIM"/>
</dbReference>
<reference evidence="6 7" key="1">
    <citation type="journal article" date="2009" name="Stand. Genomic Sci.">
        <title>Complete genome sequence of Catenulispora acidiphila type strain (ID 139908).</title>
        <authorList>
            <person name="Copeland A."/>
            <person name="Lapidus A."/>
            <person name="Glavina Del Rio T."/>
            <person name="Nolan M."/>
            <person name="Lucas S."/>
            <person name="Chen F."/>
            <person name="Tice H."/>
            <person name="Cheng J.F."/>
            <person name="Bruce D."/>
            <person name="Goodwin L."/>
            <person name="Pitluck S."/>
            <person name="Mikhailova N."/>
            <person name="Pati A."/>
            <person name="Ivanova N."/>
            <person name="Mavromatis K."/>
            <person name="Chen A."/>
            <person name="Palaniappan K."/>
            <person name="Chain P."/>
            <person name="Land M."/>
            <person name="Hauser L."/>
            <person name="Chang Y.J."/>
            <person name="Jeffries C.D."/>
            <person name="Chertkov O."/>
            <person name="Brettin T."/>
            <person name="Detter J.C."/>
            <person name="Han C."/>
            <person name="Ali Z."/>
            <person name="Tindall B.J."/>
            <person name="Goker M."/>
            <person name="Bristow J."/>
            <person name="Eisen J.A."/>
            <person name="Markowitz V."/>
            <person name="Hugenholtz P."/>
            <person name="Kyrpides N.C."/>
            <person name="Klenk H.P."/>
        </authorList>
    </citation>
    <scope>NUCLEOTIDE SEQUENCE [LARGE SCALE GENOMIC DNA]</scope>
    <source>
        <strain evidence="7">DSM 44928 / JCM 14897 / NBRC 102108 / NRRL B-24433 / ID139908</strain>
    </source>
</reference>
<evidence type="ECO:0000313" key="7">
    <source>
        <dbReference type="Proteomes" id="UP000000851"/>
    </source>
</evidence>
<dbReference type="Pfam" id="PF00550">
    <property type="entry name" value="PP-binding"/>
    <property type="match status" value="1"/>
</dbReference>
<dbReference type="InterPro" id="IPR013968">
    <property type="entry name" value="PKS_KR"/>
</dbReference>
<dbReference type="Gene3D" id="3.40.47.10">
    <property type="match status" value="1"/>
</dbReference>
<keyword evidence="3 6" id="KW-0808">Transferase</keyword>
<accession>C7Q959</accession>
<feature type="domain" description="Ketosynthase family 3 (KS3)" evidence="5">
    <location>
        <begin position="700"/>
        <end position="1144"/>
    </location>
</feature>
<evidence type="ECO:0000256" key="1">
    <source>
        <dbReference type="ARBA" id="ARBA00022450"/>
    </source>
</evidence>
<keyword evidence="2" id="KW-0597">Phosphoprotein</keyword>
<dbReference type="Gene3D" id="1.10.1200.10">
    <property type="entry name" value="ACP-like"/>
    <property type="match status" value="1"/>
</dbReference>
<dbReference type="KEGG" id="cai:Caci_3473"/>
<dbReference type="Pfam" id="PF03060">
    <property type="entry name" value="NMO"/>
    <property type="match status" value="2"/>
</dbReference>
<dbReference type="PANTHER" id="PTHR43074">
    <property type="entry name" value="OMEGA-3 POLYUNSATURATED FATTY ACID SYNTHASE PFAB-RELATED"/>
    <property type="match status" value="1"/>
</dbReference>